<gene>
    <name evidence="2" type="ORF">POM88_035260</name>
</gene>
<feature type="compositionally biased region" description="Polar residues" evidence="1">
    <location>
        <begin position="117"/>
        <end position="126"/>
    </location>
</feature>
<protein>
    <recommendedName>
        <fullName evidence="4">RRM domain-containing protein</fullName>
    </recommendedName>
</protein>
<dbReference type="GO" id="GO:0030014">
    <property type="term" value="C:CCR4-NOT complex"/>
    <property type="evidence" value="ECO:0007669"/>
    <property type="project" value="InterPro"/>
</dbReference>
<evidence type="ECO:0000313" key="3">
    <source>
        <dbReference type="Proteomes" id="UP001237642"/>
    </source>
</evidence>
<sequence length="235" mass="25446">MPIGLYPLTCFSRYITYSKEEEAVRCIQSVHGYTLEGRPLRACFGTTKYCHAWLRSLPCINPDCLYLHETGTQEDSFTKDEIISAYTRNRVQQSMGATIDTQRRSGNVLPPPADEFCNNSYSSSGVDPNKSSRDSLDISSENILESSVWQTPTSSVRGSPPNSHSSKPVGHPAAASWGARASNSQPPQTSMASSNGLSKKKSDTYGASVAFSTAVVSPGKVFNSTSGKGYIIVLQ</sequence>
<dbReference type="Gene3D" id="3.30.70.330">
    <property type="match status" value="1"/>
</dbReference>
<dbReference type="SUPFAM" id="SSF54928">
    <property type="entry name" value="RNA-binding domain, RBD"/>
    <property type="match status" value="1"/>
</dbReference>
<feature type="compositionally biased region" description="Polar residues" evidence="1">
    <location>
        <begin position="137"/>
        <end position="166"/>
    </location>
</feature>
<accession>A0AAD8MEI4</accession>
<dbReference type="InterPro" id="IPR035979">
    <property type="entry name" value="RBD_domain_sf"/>
</dbReference>
<dbReference type="GO" id="GO:0004842">
    <property type="term" value="F:ubiquitin-protein transferase activity"/>
    <property type="evidence" value="ECO:0007669"/>
    <property type="project" value="InterPro"/>
</dbReference>
<evidence type="ECO:0000256" key="1">
    <source>
        <dbReference type="SAM" id="MobiDB-lite"/>
    </source>
</evidence>
<feature type="region of interest" description="Disordered" evidence="1">
    <location>
        <begin position="94"/>
        <end position="200"/>
    </location>
</feature>
<reference evidence="2" key="1">
    <citation type="submission" date="2023-02" db="EMBL/GenBank/DDBJ databases">
        <title>Genome of toxic invasive species Heracleum sosnowskyi carries increased number of genes despite the absence of recent whole-genome duplications.</title>
        <authorList>
            <person name="Schelkunov M."/>
            <person name="Shtratnikova V."/>
            <person name="Makarenko M."/>
            <person name="Klepikova A."/>
            <person name="Omelchenko D."/>
            <person name="Novikova G."/>
            <person name="Obukhova E."/>
            <person name="Bogdanov V."/>
            <person name="Penin A."/>
            <person name="Logacheva M."/>
        </authorList>
    </citation>
    <scope>NUCLEOTIDE SEQUENCE</scope>
    <source>
        <strain evidence="2">Hsosn_3</strain>
        <tissue evidence="2">Leaf</tissue>
    </source>
</reference>
<dbReference type="GO" id="GO:0016567">
    <property type="term" value="P:protein ubiquitination"/>
    <property type="evidence" value="ECO:0007669"/>
    <property type="project" value="TreeGrafter"/>
</dbReference>
<dbReference type="PANTHER" id="PTHR12603:SF36">
    <property type="entry name" value="RNA BINDING (RRM_RBD_RNP MOTIFS) FAMILY PROTEIN"/>
    <property type="match status" value="1"/>
</dbReference>
<dbReference type="PANTHER" id="PTHR12603">
    <property type="entry name" value="CCR4-NOT TRANSCRIPTION COMPLEX RELATED"/>
    <property type="match status" value="1"/>
</dbReference>
<feature type="compositionally biased region" description="Polar residues" evidence="1">
    <location>
        <begin position="181"/>
        <end position="197"/>
    </location>
</feature>
<proteinExistence type="predicted"/>
<keyword evidence="3" id="KW-1185">Reference proteome</keyword>
<comment type="caution">
    <text evidence="2">The sequence shown here is derived from an EMBL/GenBank/DDBJ whole genome shotgun (WGS) entry which is preliminary data.</text>
</comment>
<dbReference type="InterPro" id="IPR012677">
    <property type="entry name" value="Nucleotide-bd_a/b_plait_sf"/>
</dbReference>
<dbReference type="GO" id="GO:0003676">
    <property type="term" value="F:nucleic acid binding"/>
    <property type="evidence" value="ECO:0007669"/>
    <property type="project" value="InterPro"/>
</dbReference>
<reference evidence="2" key="2">
    <citation type="submission" date="2023-05" db="EMBL/GenBank/DDBJ databases">
        <authorList>
            <person name="Schelkunov M.I."/>
        </authorList>
    </citation>
    <scope>NUCLEOTIDE SEQUENCE</scope>
    <source>
        <strain evidence="2">Hsosn_3</strain>
        <tissue evidence="2">Leaf</tissue>
    </source>
</reference>
<dbReference type="Proteomes" id="UP001237642">
    <property type="component" value="Unassembled WGS sequence"/>
</dbReference>
<dbReference type="InterPro" id="IPR039780">
    <property type="entry name" value="Mot2"/>
</dbReference>
<organism evidence="2 3">
    <name type="scientific">Heracleum sosnowskyi</name>
    <dbReference type="NCBI Taxonomy" id="360622"/>
    <lineage>
        <taxon>Eukaryota</taxon>
        <taxon>Viridiplantae</taxon>
        <taxon>Streptophyta</taxon>
        <taxon>Embryophyta</taxon>
        <taxon>Tracheophyta</taxon>
        <taxon>Spermatophyta</taxon>
        <taxon>Magnoliopsida</taxon>
        <taxon>eudicotyledons</taxon>
        <taxon>Gunneridae</taxon>
        <taxon>Pentapetalae</taxon>
        <taxon>asterids</taxon>
        <taxon>campanulids</taxon>
        <taxon>Apiales</taxon>
        <taxon>Apiaceae</taxon>
        <taxon>Apioideae</taxon>
        <taxon>apioid superclade</taxon>
        <taxon>Tordylieae</taxon>
        <taxon>Tordyliinae</taxon>
        <taxon>Heracleum</taxon>
    </lineage>
</organism>
<dbReference type="AlphaFoldDB" id="A0AAD8MEI4"/>
<dbReference type="EMBL" id="JAUIZM010000008">
    <property type="protein sequence ID" value="KAK1369168.1"/>
    <property type="molecule type" value="Genomic_DNA"/>
</dbReference>
<evidence type="ECO:0000313" key="2">
    <source>
        <dbReference type="EMBL" id="KAK1369168.1"/>
    </source>
</evidence>
<name>A0AAD8MEI4_9APIA</name>
<evidence type="ECO:0008006" key="4">
    <source>
        <dbReference type="Google" id="ProtNLM"/>
    </source>
</evidence>